<reference evidence="2" key="1">
    <citation type="journal article" date="2016" name="Genome Biol. Evol.">
        <title>Comparative 'omics' of the Fusarium fujikuroi species complex highlights differences in genetic potential and metabolite synthesis.</title>
        <authorList>
            <person name="Niehaus E.-M."/>
            <person name="Muensterkoetter M."/>
            <person name="Proctor R.H."/>
            <person name="Brown D.W."/>
            <person name="Sharon A."/>
            <person name="Idan Y."/>
            <person name="Oren-Young L."/>
            <person name="Sieber C.M."/>
            <person name="Novak O."/>
            <person name="Pencik A."/>
            <person name="Tarkowska D."/>
            <person name="Hromadova K."/>
            <person name="Freeman S."/>
            <person name="Maymon M."/>
            <person name="Elazar M."/>
            <person name="Youssef S.A."/>
            <person name="El-Shabrawy E.S.M."/>
            <person name="Shalaby A.B.A."/>
            <person name="Houterman P."/>
            <person name="Brock N.L."/>
            <person name="Burkhardt I."/>
            <person name="Tsavkelova E.A."/>
            <person name="Dickschat J.S."/>
            <person name="Galuszka P."/>
            <person name="Gueldener U."/>
            <person name="Tudzynski B."/>
        </authorList>
    </citation>
    <scope>NUCLEOTIDE SEQUENCE [LARGE SCALE GENOMIC DNA]</scope>
    <source>
        <strain evidence="2">ET1</strain>
    </source>
</reference>
<dbReference type="VEuPathDB" id="FungiDB:FPRO_04763"/>
<name>A0A1L7VJA0_FUSPR</name>
<evidence type="ECO:0000313" key="1">
    <source>
        <dbReference type="EMBL" id="CZR39866.1"/>
    </source>
</evidence>
<protein>
    <submittedName>
        <fullName evidence="1">Uncharacterized protein</fullName>
    </submittedName>
</protein>
<proteinExistence type="predicted"/>
<dbReference type="GeneID" id="42049647"/>
<sequence>MSLGLLEGFTLHPSIAQDHTSTLEKMNWFGLSSHQSMLTIYEGMEREVKSLGPSESSKFLLRHNPPRGNRSFRCACDASEIRMQRPQQNSDSASIVSSKPLLLVFGLWSLVQQSTMLARPVNSGGLSANLINRHRTVLGMPSMKAANLPTHVEQA</sequence>
<evidence type="ECO:0000313" key="2">
    <source>
        <dbReference type="Proteomes" id="UP000183971"/>
    </source>
</evidence>
<dbReference type="AlphaFoldDB" id="A0A1L7VJA0"/>
<dbReference type="RefSeq" id="XP_031080459.1">
    <property type="nucleotide sequence ID" value="XM_031230310.1"/>
</dbReference>
<accession>A0A1L7VJA0</accession>
<organism evidence="1 2">
    <name type="scientific">Fusarium proliferatum (strain ET1)</name>
    <name type="common">Orchid endophyte fungus</name>
    <dbReference type="NCBI Taxonomy" id="1227346"/>
    <lineage>
        <taxon>Eukaryota</taxon>
        <taxon>Fungi</taxon>
        <taxon>Dikarya</taxon>
        <taxon>Ascomycota</taxon>
        <taxon>Pezizomycotina</taxon>
        <taxon>Sordariomycetes</taxon>
        <taxon>Hypocreomycetidae</taxon>
        <taxon>Hypocreales</taxon>
        <taxon>Nectriaceae</taxon>
        <taxon>Fusarium</taxon>
        <taxon>Fusarium fujikuroi species complex</taxon>
    </lineage>
</organism>
<keyword evidence="2" id="KW-1185">Reference proteome</keyword>
<comment type="caution">
    <text evidence="1">The sequence shown here is derived from an EMBL/GenBank/DDBJ whole genome shotgun (WGS) entry which is preliminary data.</text>
</comment>
<dbReference type="EMBL" id="FJOF01000004">
    <property type="protein sequence ID" value="CZR39866.1"/>
    <property type="molecule type" value="Genomic_DNA"/>
</dbReference>
<dbReference type="Proteomes" id="UP000183971">
    <property type="component" value="Unassembled WGS sequence"/>
</dbReference>
<gene>
    <name evidence="1" type="ORF">FPRO_04763</name>
</gene>